<name>I9NJ50_RHILT</name>
<reference evidence="1 2" key="1">
    <citation type="submission" date="2012-02" db="EMBL/GenBank/DDBJ databases">
        <title>Improved High-Quality Draft Sequence of Rhizobium leguminosarum bv. trifolii WSM597.</title>
        <authorList>
            <consortium name="US DOE Joint Genome Institute"/>
            <person name="Lucas S."/>
            <person name="Han J."/>
            <person name="Lapidus A."/>
            <person name="Cheng J.-F."/>
            <person name="Goodwin L."/>
            <person name="Pitluck S."/>
            <person name="Peters L."/>
            <person name="Ovchinnikova G."/>
            <person name="Held B."/>
            <person name="Detter J.C."/>
            <person name="Han C."/>
            <person name="Tapia R."/>
            <person name="Land M."/>
            <person name="Hauser L."/>
            <person name="Kyrpides N."/>
            <person name="Ivanova N."/>
            <person name="Pagani I."/>
            <person name="Brau L."/>
            <person name="Yates R."/>
            <person name="O'Hara G."/>
            <person name="Rui T."/>
            <person name="Howieson J."/>
            <person name="Reeve W."/>
            <person name="Woyke T."/>
        </authorList>
    </citation>
    <scope>NUCLEOTIDE SEQUENCE [LARGE SCALE GENOMIC DNA]</scope>
    <source>
        <strain evidence="1 2">WSM597</strain>
    </source>
</reference>
<protein>
    <submittedName>
        <fullName evidence="1">Uncharacterized protein</fullName>
    </submittedName>
</protein>
<evidence type="ECO:0000313" key="2">
    <source>
        <dbReference type="Proteomes" id="UP000005092"/>
    </source>
</evidence>
<dbReference type="HOGENOM" id="CLU_3221164_0_0_5"/>
<organism evidence="1 2">
    <name type="scientific">Rhizobium leguminosarum bv. trifolii WSM597</name>
    <dbReference type="NCBI Taxonomy" id="754764"/>
    <lineage>
        <taxon>Bacteria</taxon>
        <taxon>Pseudomonadati</taxon>
        <taxon>Pseudomonadota</taxon>
        <taxon>Alphaproteobacteria</taxon>
        <taxon>Hyphomicrobiales</taxon>
        <taxon>Rhizobiaceae</taxon>
        <taxon>Rhizobium/Agrobacterium group</taxon>
        <taxon>Rhizobium</taxon>
    </lineage>
</organism>
<proteinExistence type="predicted"/>
<evidence type="ECO:0000313" key="1">
    <source>
        <dbReference type="EMBL" id="EJB07979.1"/>
    </source>
</evidence>
<dbReference type="Proteomes" id="UP000005092">
    <property type="component" value="Unassembled WGS sequence"/>
</dbReference>
<accession>I9NJ50</accession>
<dbReference type="EMBL" id="JH719381">
    <property type="protein sequence ID" value="EJB07979.1"/>
    <property type="molecule type" value="Genomic_DNA"/>
</dbReference>
<sequence>MVPMRLAAAGIMIAGANLVTRSNPTVVQRSFNISDVIHKLYSFE</sequence>
<gene>
    <name evidence="1" type="ORF">Rleg9DRAFT_7006</name>
</gene>
<dbReference type="AlphaFoldDB" id="I9NJ50"/>